<keyword evidence="1" id="KW-0812">Transmembrane</keyword>
<dbReference type="Proteomes" id="UP000240608">
    <property type="component" value="Unassembled WGS sequence"/>
</dbReference>
<protein>
    <recommendedName>
        <fullName evidence="4">Glycosyltransferase RgtA/B/C/D-like domain-containing protein</fullName>
    </recommendedName>
</protein>
<feature type="transmembrane region" description="Helical" evidence="1">
    <location>
        <begin position="6"/>
        <end position="23"/>
    </location>
</feature>
<feature type="transmembrane region" description="Helical" evidence="1">
    <location>
        <begin position="116"/>
        <end position="149"/>
    </location>
</feature>
<evidence type="ECO:0008006" key="4">
    <source>
        <dbReference type="Google" id="ProtNLM"/>
    </source>
</evidence>
<name>A0A2T4DPL5_9BACT</name>
<accession>A0A2T4DPL5</accession>
<feature type="transmembrane region" description="Helical" evidence="1">
    <location>
        <begin position="254"/>
        <end position="275"/>
    </location>
</feature>
<proteinExistence type="predicted"/>
<feature type="transmembrane region" description="Helical" evidence="1">
    <location>
        <begin position="410"/>
        <end position="427"/>
    </location>
</feature>
<feature type="transmembrane region" description="Helical" evidence="1">
    <location>
        <begin position="349"/>
        <end position="369"/>
    </location>
</feature>
<keyword evidence="1" id="KW-1133">Transmembrane helix</keyword>
<dbReference type="EMBL" id="PYVU01000087">
    <property type="protein sequence ID" value="PTB95769.1"/>
    <property type="molecule type" value="Genomic_DNA"/>
</dbReference>
<gene>
    <name evidence="2" type="ORF">C9994_10235</name>
</gene>
<evidence type="ECO:0000313" key="3">
    <source>
        <dbReference type="Proteomes" id="UP000240608"/>
    </source>
</evidence>
<feature type="transmembrane region" description="Helical" evidence="1">
    <location>
        <begin position="381"/>
        <end position="404"/>
    </location>
</feature>
<feature type="transmembrane region" description="Helical" evidence="1">
    <location>
        <begin position="209"/>
        <end position="224"/>
    </location>
</feature>
<evidence type="ECO:0000313" key="2">
    <source>
        <dbReference type="EMBL" id="PTB95769.1"/>
    </source>
</evidence>
<evidence type="ECO:0000256" key="1">
    <source>
        <dbReference type="SAM" id="Phobius"/>
    </source>
</evidence>
<reference evidence="2 3" key="1">
    <citation type="submission" date="2018-03" db="EMBL/GenBank/DDBJ databases">
        <title>Cross-interface Injection: A General Nanoliter Liquid Handling Method Applied to Single Cells Genome Amplification Automated Nanoliter Liquid Handling Applied to Single Cell Multiple Displacement Amplification.</title>
        <authorList>
            <person name="Yun J."/>
            <person name="Xu P."/>
            <person name="Xu J."/>
            <person name="Dai X."/>
            <person name="Wang Y."/>
            <person name="Zheng X."/>
            <person name="Cao C."/>
            <person name="Yi Q."/>
            <person name="Zhu Y."/>
            <person name="Wang L."/>
            <person name="Dong Z."/>
            <person name="Huang Y."/>
            <person name="Huang L."/>
            <person name="Du W."/>
        </authorList>
    </citation>
    <scope>NUCLEOTIDE SEQUENCE [LARGE SCALE GENOMIC DNA]</scope>
    <source>
        <strain evidence="2 3">Z-D1-2</strain>
    </source>
</reference>
<sequence length="441" mass="50618">MSSQDFIITPITFLVLMLLAYIMREVTSDDETKKYFYPALLLKMIGAIGVGIIYQFYYGGGDTFTYFTHGASHIFDAFQDDFSKGIKLLTANGEWDPETYKYASRIWMYRDPNSYFIVRIVAVFGLITLNTYSSIALFFAFFSFWGLWLMYQRFYKIYPELKRHFAIAIFFIPTVFFWGSGILKDTITLGAVGFLVYAFMQIFFERKNILINSLIVLLSVYVIYSVKLYILLSLAPVLIFWFFIYRIERIPSMVVKILIAPVLLAIGLFLAYFVALKAGEDNKKYALDKIAETAQVTAYDIRYYTGKDAGSGYALGELDGTFGSMIRLAPQAVNVALFRPYIWEVSNPLMLLSAIEALFLFFLFARLLWRNKFSDVMASVRTPIILFCLLFSVIFAFGVGISTYNFGTLSRYRIVMVPFFVMALFLLDFHASARRNASDGE</sequence>
<feature type="transmembrane region" description="Helical" evidence="1">
    <location>
        <begin position="35"/>
        <end position="57"/>
    </location>
</feature>
<organism evidence="2 3">
    <name type="scientific">Marivirga lumbricoides</name>
    <dbReference type="NCBI Taxonomy" id="1046115"/>
    <lineage>
        <taxon>Bacteria</taxon>
        <taxon>Pseudomonadati</taxon>
        <taxon>Bacteroidota</taxon>
        <taxon>Cytophagia</taxon>
        <taxon>Cytophagales</taxon>
        <taxon>Marivirgaceae</taxon>
        <taxon>Marivirga</taxon>
    </lineage>
</organism>
<feature type="transmembrane region" description="Helical" evidence="1">
    <location>
        <begin position="161"/>
        <end position="180"/>
    </location>
</feature>
<feature type="transmembrane region" description="Helical" evidence="1">
    <location>
        <begin position="230"/>
        <end position="247"/>
    </location>
</feature>
<feature type="transmembrane region" description="Helical" evidence="1">
    <location>
        <begin position="186"/>
        <end position="204"/>
    </location>
</feature>
<comment type="caution">
    <text evidence="2">The sequence shown here is derived from an EMBL/GenBank/DDBJ whole genome shotgun (WGS) entry which is preliminary data.</text>
</comment>
<dbReference type="AlphaFoldDB" id="A0A2T4DPL5"/>
<keyword evidence="1" id="KW-0472">Membrane</keyword>